<dbReference type="HAMAP" id="MF_03057">
    <property type="entry name" value="SDHAF2"/>
    <property type="match status" value="1"/>
</dbReference>
<evidence type="ECO:0000256" key="5">
    <source>
        <dbReference type="ARBA" id="ARBA00022741"/>
    </source>
</evidence>
<keyword evidence="7" id="KW-0630">Potassium</keyword>
<dbReference type="Proteomes" id="UP000095280">
    <property type="component" value="Unplaced"/>
</dbReference>
<dbReference type="Pfam" id="PF03853">
    <property type="entry name" value="YjeF_N"/>
    <property type="match status" value="1"/>
</dbReference>
<keyword evidence="10 12" id="KW-0143">Chaperone</keyword>
<keyword evidence="8" id="KW-0520">NAD</keyword>
<dbReference type="InterPro" id="IPR028882">
    <property type="entry name" value="SDHAF2"/>
</dbReference>
<dbReference type="PANTHER" id="PTHR13232">
    <property type="entry name" value="NAD(P)H-HYDRATE EPIMERASE"/>
    <property type="match status" value="1"/>
</dbReference>
<reference evidence="15" key="1">
    <citation type="submission" date="2016-11" db="UniProtKB">
        <authorList>
            <consortium name="WormBaseParasite"/>
        </authorList>
    </citation>
    <scope>IDENTIFICATION</scope>
</reference>
<dbReference type="GO" id="GO:0005759">
    <property type="term" value="C:mitochondrial matrix"/>
    <property type="evidence" value="ECO:0007669"/>
    <property type="project" value="UniProtKB-SubCell"/>
</dbReference>
<dbReference type="Pfam" id="PF03937">
    <property type="entry name" value="Sdh5"/>
    <property type="match status" value="1"/>
</dbReference>
<dbReference type="SUPFAM" id="SSF109910">
    <property type="entry name" value="YgfY-like"/>
    <property type="match status" value="1"/>
</dbReference>
<dbReference type="InterPro" id="IPR036652">
    <property type="entry name" value="YjeF_N_dom_sf"/>
</dbReference>
<evidence type="ECO:0000256" key="9">
    <source>
        <dbReference type="ARBA" id="ARBA00023128"/>
    </source>
</evidence>
<keyword evidence="6" id="KW-0521">NADP</keyword>
<evidence type="ECO:0000256" key="10">
    <source>
        <dbReference type="ARBA" id="ARBA00023186"/>
    </source>
</evidence>
<evidence type="ECO:0000256" key="2">
    <source>
        <dbReference type="ARBA" id="ARBA00000909"/>
    </source>
</evidence>
<evidence type="ECO:0000256" key="1">
    <source>
        <dbReference type="ARBA" id="ARBA00000013"/>
    </source>
</evidence>
<keyword evidence="9 12" id="KW-0496">Mitochondrion</keyword>
<evidence type="ECO:0000256" key="7">
    <source>
        <dbReference type="ARBA" id="ARBA00022958"/>
    </source>
</evidence>
<proteinExistence type="inferred from homology"/>
<evidence type="ECO:0000256" key="11">
    <source>
        <dbReference type="ARBA" id="ARBA00023235"/>
    </source>
</evidence>
<keyword evidence="11" id="KW-0413">Isomerase</keyword>
<evidence type="ECO:0000313" key="14">
    <source>
        <dbReference type="Proteomes" id="UP000095280"/>
    </source>
</evidence>
<feature type="domain" description="YjeF N-terminal" evidence="13">
    <location>
        <begin position="225"/>
        <end position="433"/>
    </location>
</feature>
<sequence>AYQSSFNSRLGFAATAAAASPATEFPLQSTINVLVESRRSRVHPEPEGLESLPDKKARLLFASRQRRLPDCAGLLHAFADARLESISPPLPLRKRQQQQQKNSAVESVEQQRQRLLYQSRKRGMLENGLLLSCFADRHLPGMSPAQLDMYDAIINEPSNDWDIFYWLTGAKPLPSRYDNEVAKAMIEFVRNEDRESRIRNALLSAALATSRAAMSSWTHLGQASAVRIDEQLFAEYGFSVEQLMELAGLACAQAVHRAYPPASELDGSTSRPRVLICCGPGNNGGDGARFGYSPSVYYPKRTDKPLYRNLLKQCIGSGIPIVESHPTAATMAADYDIVVDALFGFSFKPPVRPEFEAVMSALSGASVPVVSIDVPSGWDVELGPVLETQSIQPDCLVSLTAPKMCAKHFTGRHHFLGGRFVPPELARSFSLNLPCYPGCEQIVSLNN</sequence>
<evidence type="ECO:0000256" key="6">
    <source>
        <dbReference type="ARBA" id="ARBA00022857"/>
    </source>
</evidence>
<comment type="subunit">
    <text evidence="12">Interacts with the flavoprotein subunit within the SDH catalytic dimer.</text>
</comment>
<comment type="subcellular location">
    <subcellularLocation>
        <location evidence="3 12">Mitochondrion matrix</location>
    </subcellularLocation>
</comment>
<comment type="function">
    <text evidence="12">Plays an essential role in the assembly of succinate dehydrogenase (SDH), an enzyme complex (also referred to as respiratory complex II) that is a component of both the tricarboxylic acid (TCA) cycle and the mitochondrial electron transport chain, and which couples the oxidation of succinate to fumarate with the reduction of ubiquinone (coenzyme Q) to ubiquinol. Required for flavinylation (covalent attachment of FAD) of the flavoprotein subunit of the SDH catalytic dimer.</text>
</comment>
<dbReference type="WBParaSite" id="maker-uti_cns_0011624-snap-gene-0.13-mRNA-1">
    <property type="protein sequence ID" value="maker-uti_cns_0011624-snap-gene-0.13-mRNA-1"/>
    <property type="gene ID" value="maker-uti_cns_0011624-snap-gene-0.13"/>
</dbReference>
<dbReference type="InterPro" id="IPR005631">
    <property type="entry name" value="SDH"/>
</dbReference>
<evidence type="ECO:0000259" key="13">
    <source>
        <dbReference type="PROSITE" id="PS51385"/>
    </source>
</evidence>
<evidence type="ECO:0000256" key="12">
    <source>
        <dbReference type="HAMAP-Rule" id="MF_03057"/>
    </source>
</evidence>
<organism evidence="14 15">
    <name type="scientific">Macrostomum lignano</name>
    <dbReference type="NCBI Taxonomy" id="282301"/>
    <lineage>
        <taxon>Eukaryota</taxon>
        <taxon>Metazoa</taxon>
        <taxon>Spiralia</taxon>
        <taxon>Lophotrochozoa</taxon>
        <taxon>Platyhelminthes</taxon>
        <taxon>Rhabditophora</taxon>
        <taxon>Macrostomorpha</taxon>
        <taxon>Macrostomida</taxon>
        <taxon>Macrostomidae</taxon>
        <taxon>Macrostomum</taxon>
    </lineage>
</organism>
<comment type="catalytic activity">
    <reaction evidence="2">
        <text>(6R)-NADPHX = (6S)-NADPHX</text>
        <dbReference type="Rhea" id="RHEA:32227"/>
        <dbReference type="ChEBI" id="CHEBI:64076"/>
        <dbReference type="ChEBI" id="CHEBI:64077"/>
        <dbReference type="EC" id="5.1.99.6"/>
    </reaction>
</comment>
<evidence type="ECO:0000313" key="15">
    <source>
        <dbReference type="WBParaSite" id="maker-uti_cns_0011624-snap-gene-0.13-mRNA-1"/>
    </source>
</evidence>
<keyword evidence="14" id="KW-1185">Reference proteome</keyword>
<name>A0A1I8IDJ2_9PLAT</name>
<dbReference type="InterPro" id="IPR032976">
    <property type="entry name" value="YJEFN_prot_NAXE-like"/>
</dbReference>
<dbReference type="GO" id="GO:0000166">
    <property type="term" value="F:nucleotide binding"/>
    <property type="evidence" value="ECO:0007669"/>
    <property type="project" value="UniProtKB-KW"/>
</dbReference>
<dbReference type="NCBIfam" id="TIGR00197">
    <property type="entry name" value="yjeF_nterm"/>
    <property type="match status" value="1"/>
</dbReference>
<comment type="catalytic activity">
    <reaction evidence="1">
        <text>(6R)-NADHX = (6S)-NADHX</text>
        <dbReference type="Rhea" id="RHEA:32215"/>
        <dbReference type="ChEBI" id="CHEBI:64074"/>
        <dbReference type="ChEBI" id="CHEBI:64075"/>
        <dbReference type="EC" id="5.1.99.6"/>
    </reaction>
</comment>
<dbReference type="GO" id="GO:0052856">
    <property type="term" value="F:NAD(P)HX epimerase activity"/>
    <property type="evidence" value="ECO:0007669"/>
    <property type="project" value="UniProtKB-EC"/>
</dbReference>
<dbReference type="PANTHER" id="PTHR13232:SF10">
    <property type="entry name" value="NAD(P)H-HYDRATE EPIMERASE"/>
    <property type="match status" value="1"/>
</dbReference>
<protein>
    <recommendedName>
        <fullName evidence="12">Succinate dehydrogenase assembly factor 2, mitochondrial</fullName>
        <shortName evidence="12">SDH assembly factor 2</shortName>
        <shortName evidence="12">SDHAF2</shortName>
    </recommendedName>
</protein>
<evidence type="ECO:0000256" key="4">
    <source>
        <dbReference type="ARBA" id="ARBA00022723"/>
    </source>
</evidence>
<keyword evidence="5" id="KW-0547">Nucleotide-binding</keyword>
<accession>A0A1I8IDJ2</accession>
<evidence type="ECO:0000256" key="8">
    <source>
        <dbReference type="ARBA" id="ARBA00023027"/>
    </source>
</evidence>
<dbReference type="SUPFAM" id="SSF64153">
    <property type="entry name" value="YjeF N-terminal domain-like"/>
    <property type="match status" value="1"/>
</dbReference>
<evidence type="ECO:0000256" key="3">
    <source>
        <dbReference type="ARBA" id="ARBA00004305"/>
    </source>
</evidence>
<dbReference type="AlphaFoldDB" id="A0A1I8IDJ2"/>
<dbReference type="FunFam" id="1.10.150.250:FF:000002">
    <property type="entry name" value="Succinate dehydrogenase assembly factor 2, mitochondrial"/>
    <property type="match status" value="1"/>
</dbReference>
<dbReference type="PROSITE" id="PS51385">
    <property type="entry name" value="YJEF_N"/>
    <property type="match status" value="1"/>
</dbReference>
<dbReference type="GO" id="GO:0006121">
    <property type="term" value="P:mitochondrial electron transport, succinate to ubiquinone"/>
    <property type="evidence" value="ECO:0007669"/>
    <property type="project" value="UniProtKB-UniRule"/>
</dbReference>
<dbReference type="InterPro" id="IPR036714">
    <property type="entry name" value="SDH_sf"/>
</dbReference>
<dbReference type="Gene3D" id="1.10.150.250">
    <property type="entry name" value="Flavinator of succinate dehydrogenase"/>
    <property type="match status" value="1"/>
</dbReference>
<keyword evidence="4" id="KW-0479">Metal-binding</keyword>
<dbReference type="GO" id="GO:0046872">
    <property type="term" value="F:metal ion binding"/>
    <property type="evidence" value="ECO:0007669"/>
    <property type="project" value="UniProtKB-KW"/>
</dbReference>
<dbReference type="Gene3D" id="3.40.50.10260">
    <property type="entry name" value="YjeF N-terminal domain"/>
    <property type="match status" value="1"/>
</dbReference>
<dbReference type="InterPro" id="IPR004443">
    <property type="entry name" value="YjeF_N_dom"/>
</dbReference>
<comment type="similarity">
    <text evidence="12">Belongs to the SDHAF2 family.</text>
</comment>